<organism evidence="1 2">
    <name type="scientific">Ruficoccus amylovorans</name>
    <dbReference type="NCBI Taxonomy" id="1804625"/>
    <lineage>
        <taxon>Bacteria</taxon>
        <taxon>Pseudomonadati</taxon>
        <taxon>Verrucomicrobiota</taxon>
        <taxon>Opitutia</taxon>
        <taxon>Puniceicoccales</taxon>
        <taxon>Cerasicoccaceae</taxon>
        <taxon>Ruficoccus</taxon>
    </lineage>
</organism>
<gene>
    <name evidence="1" type="ORF">H5P28_00770</name>
</gene>
<proteinExistence type="predicted"/>
<dbReference type="AlphaFoldDB" id="A0A842H8C8"/>
<evidence type="ECO:0000313" key="2">
    <source>
        <dbReference type="Proteomes" id="UP000546464"/>
    </source>
</evidence>
<reference evidence="1 2" key="1">
    <citation type="submission" date="2020-07" db="EMBL/GenBank/DDBJ databases">
        <authorList>
            <person name="Feng X."/>
        </authorList>
    </citation>
    <scope>NUCLEOTIDE SEQUENCE [LARGE SCALE GENOMIC DNA]</scope>
    <source>
        <strain evidence="1 2">JCM31066</strain>
    </source>
</reference>
<comment type="caution">
    <text evidence="1">The sequence shown here is derived from an EMBL/GenBank/DDBJ whole genome shotgun (WGS) entry which is preliminary data.</text>
</comment>
<protein>
    <submittedName>
        <fullName evidence="1">Uncharacterized protein</fullName>
    </submittedName>
</protein>
<keyword evidence="2" id="KW-1185">Reference proteome</keyword>
<evidence type="ECO:0000313" key="1">
    <source>
        <dbReference type="EMBL" id="MBC2592783.1"/>
    </source>
</evidence>
<dbReference type="Proteomes" id="UP000546464">
    <property type="component" value="Unassembled WGS sequence"/>
</dbReference>
<sequence>MDSRVSVLIDIRSKLAGLEQATAGFGKLIKGVAGFAAAYLSVRTVINGARDIIKLGADMDHLHSQTGVAVKDLIILRQAFEDNGISADNSRLAINKMQKSLVEASEGLQEPVKAFDALGLSYEDLLEKSPTEQFSEIGNAIRAIEDPAERSAAAMRIFGRAGAELQSLFVSGDIDDVARSLGAMPEVMERNARQFERIDTLMGRIPNKSRQLFAGIGDMLADELLGPLEALNSIDLTAAGQRIGGFLDLALESFRDGTFAQFIGLSIEAGFEMGTDAAKRMIDDALSWLGEDGEGWKVVLNGVMTFGVKAAEFLLDALSTPVTWISAGFRKIGSEARVIFQEAVNLMGRAFSAVLNTITGGFENLLNGVIERVNAITAALPFTDGTQIGTVSFGRVDWGNSVVEPAREFNELLDEQREGIKVMITLIKEQLNASLEASRDIIGVQGNELENNIQALDRLLVMMDEQVAKREAMGNLSSPDIGSAVTPADEYSGQMEALGSTATDTFNSIDNALQSGLSGSMQGLIERTETWQGALTNVTGTIRGALIQSFTQMATSWIAERLRMFVMGESLKQADTTSTVAQEAVKQTAMGPTAMLASIGSWGSAAIIGAAVLTAVMASVGGFAEGGYTGLGGKYEPAGVVHRGEFVVPADVVARQGPAYFDNLVGQLRVNRPTLPSLPGFAEGGFADSMTSTPTQSQASGQVNIAVTGTRNDLRRFLETSEGEAVVLDIMSRNKLRLGIPG</sequence>
<accession>A0A842H8C8</accession>
<name>A0A842H8C8_9BACT</name>
<dbReference type="RefSeq" id="WP_185673798.1">
    <property type="nucleotide sequence ID" value="NZ_JACHVB010000011.1"/>
</dbReference>
<dbReference type="EMBL" id="JACHVB010000011">
    <property type="protein sequence ID" value="MBC2592783.1"/>
    <property type="molecule type" value="Genomic_DNA"/>
</dbReference>